<name>A0A221W567_9PSEU</name>
<comment type="similarity">
    <text evidence="1">Belongs to the enoyl-CoA hydratase/isomerase family.</text>
</comment>
<dbReference type="Gene3D" id="3.40.50.720">
    <property type="entry name" value="NAD(P)-binding Rossmann-like Domain"/>
    <property type="match status" value="1"/>
</dbReference>
<reference evidence="2 3" key="1">
    <citation type="submission" date="2017-07" db="EMBL/GenBank/DDBJ databases">
        <title>Complete genome sequence of Actinoalloteichus hoggarensis DSM 45943, type strain of Actinoalloteichus hoggarensis.</title>
        <authorList>
            <person name="Ruckert C."/>
            <person name="Nouioui I."/>
            <person name="Willmese J."/>
            <person name="van Wezel G."/>
            <person name="Klenk H.-P."/>
            <person name="Kalinowski J."/>
            <person name="Zotchev S.B."/>
        </authorList>
    </citation>
    <scope>NUCLEOTIDE SEQUENCE [LARGE SCALE GENOMIC DNA]</scope>
    <source>
        <strain evidence="2 3">DSM 45943</strain>
    </source>
</reference>
<protein>
    <submittedName>
        <fullName evidence="2">Short chain dehydrogenase</fullName>
    </submittedName>
</protein>
<dbReference type="RefSeq" id="WP_093941977.1">
    <property type="nucleotide sequence ID" value="NZ_CP022521.1"/>
</dbReference>
<proteinExistence type="inferred from homology"/>
<keyword evidence="3" id="KW-1185">Reference proteome</keyword>
<organism evidence="2 3">
    <name type="scientific">Actinoalloteichus hoggarensis</name>
    <dbReference type="NCBI Taxonomy" id="1470176"/>
    <lineage>
        <taxon>Bacteria</taxon>
        <taxon>Bacillati</taxon>
        <taxon>Actinomycetota</taxon>
        <taxon>Actinomycetes</taxon>
        <taxon>Pseudonocardiales</taxon>
        <taxon>Pseudonocardiaceae</taxon>
        <taxon>Actinoalloteichus</taxon>
    </lineage>
</organism>
<dbReference type="SUPFAM" id="SSF51735">
    <property type="entry name" value="NAD(P)-binding Rossmann-fold domains"/>
    <property type="match status" value="1"/>
</dbReference>
<dbReference type="InterPro" id="IPR029069">
    <property type="entry name" value="HotDog_dom_sf"/>
</dbReference>
<dbReference type="AlphaFoldDB" id="A0A221W567"/>
<accession>A0A221W567</accession>
<evidence type="ECO:0000313" key="2">
    <source>
        <dbReference type="EMBL" id="ASO20689.1"/>
    </source>
</evidence>
<evidence type="ECO:0000256" key="1">
    <source>
        <dbReference type="ARBA" id="ARBA00005254"/>
    </source>
</evidence>
<dbReference type="InterPro" id="IPR036291">
    <property type="entry name" value="NAD(P)-bd_dom_sf"/>
</dbReference>
<dbReference type="PROSITE" id="PS00061">
    <property type="entry name" value="ADH_SHORT"/>
    <property type="match status" value="1"/>
</dbReference>
<gene>
    <name evidence="2" type="ORF">AHOG_15315</name>
</gene>
<dbReference type="Pfam" id="PF01575">
    <property type="entry name" value="MaoC_dehydratas"/>
    <property type="match status" value="1"/>
</dbReference>
<dbReference type="EMBL" id="CP022521">
    <property type="protein sequence ID" value="ASO20689.1"/>
    <property type="molecule type" value="Genomic_DNA"/>
</dbReference>
<dbReference type="InterPro" id="IPR020904">
    <property type="entry name" value="Sc_DH/Rdtase_CS"/>
</dbReference>
<evidence type="ECO:0000313" key="3">
    <source>
        <dbReference type="Proteomes" id="UP000204221"/>
    </source>
</evidence>
<dbReference type="OrthoDB" id="9796589at2"/>
<dbReference type="SUPFAM" id="SSF54637">
    <property type="entry name" value="Thioesterase/thiol ester dehydrase-isomerase"/>
    <property type="match status" value="1"/>
</dbReference>
<dbReference type="Proteomes" id="UP000204221">
    <property type="component" value="Chromosome"/>
</dbReference>
<dbReference type="KEGG" id="ahg:AHOG_15315"/>
<dbReference type="InterPro" id="IPR002539">
    <property type="entry name" value="MaoC-like_dom"/>
</dbReference>
<sequence length="480" mass="51594">MLLTEEDLRLFAEASGDHNPLHAPTRGARRSPFGRHLAHGMLVVLAMVEESSETRHGIGALTADFRRPVHPGVEYELTRTADRLSVADAEGERTIVTVRPGSPRRGGVVPAAPRTVRPARRSLDEIVEGAVSGTYGPDGDRLRLLMRRWPVSSHRLGALHLACLTWCSQMTGMDLPGEHGLLCRVGLTFHSAPESVSSPLRYTGDVVVDRRLGLVVLTARLYAEERPVAEVEIESLVLSPAPLPDSRRLAELLPPSRRLADTTSVVVGGGRGLGAGIVLALHSQGSRVFVGHRGTADELRELGVEDDGVTSISGDAGTLDWARRLPAAPDILVCSAAPPLRPVGFTVDSGVAARYVADAVRLVWTPLAAMLDRLGGRRARCVIVSSDAVRSNPFDWPHYVAAKSAIEGLVRWAAHHHPTVEFFLTRPGALRTDQMNTPGARLTAAPVEPVAAAVVRRLCDATPPAGNPELLDNDQIPKQE</sequence>
<dbReference type="Gene3D" id="3.10.129.10">
    <property type="entry name" value="Hotdog Thioesterase"/>
    <property type="match status" value="1"/>
</dbReference>